<keyword evidence="1 2" id="KW-0645">Protease</keyword>
<evidence type="ECO:0000256" key="1">
    <source>
        <dbReference type="ARBA" id="ARBA00022670"/>
    </source>
</evidence>
<dbReference type="Pfam" id="PF05362">
    <property type="entry name" value="Lon_C"/>
    <property type="match status" value="1"/>
</dbReference>
<dbReference type="GO" id="GO:0005524">
    <property type="term" value="F:ATP binding"/>
    <property type="evidence" value="ECO:0007669"/>
    <property type="project" value="InterPro"/>
</dbReference>
<feature type="domain" description="Lon proteolytic" evidence="4">
    <location>
        <begin position="552"/>
        <end position="747"/>
    </location>
</feature>
<dbReference type="Gene3D" id="3.30.230.10">
    <property type="match status" value="1"/>
</dbReference>
<dbReference type="GO" id="GO:0030163">
    <property type="term" value="P:protein catabolic process"/>
    <property type="evidence" value="ECO:0007669"/>
    <property type="project" value="InterPro"/>
</dbReference>
<organism evidence="5 6">
    <name type="scientific">Inconstantimicrobium porci</name>
    <dbReference type="NCBI Taxonomy" id="2652291"/>
    <lineage>
        <taxon>Bacteria</taxon>
        <taxon>Bacillati</taxon>
        <taxon>Bacillota</taxon>
        <taxon>Clostridia</taxon>
        <taxon>Eubacteriales</taxon>
        <taxon>Clostridiaceae</taxon>
        <taxon>Inconstantimicrobium</taxon>
    </lineage>
</organism>
<dbReference type="InterPro" id="IPR020568">
    <property type="entry name" value="Ribosomal_Su5_D2-typ_SF"/>
</dbReference>
<comment type="caution">
    <text evidence="5">The sequence shown here is derived from an EMBL/GenBank/DDBJ whole genome shotgun (WGS) entry which is preliminary data.</text>
</comment>
<feature type="active site" evidence="2">
    <location>
        <position position="685"/>
    </location>
</feature>
<dbReference type="GO" id="GO:0004252">
    <property type="term" value="F:serine-type endopeptidase activity"/>
    <property type="evidence" value="ECO:0007669"/>
    <property type="project" value="UniProtKB-UniRule"/>
</dbReference>
<evidence type="ECO:0000313" key="6">
    <source>
        <dbReference type="Proteomes" id="UP000460287"/>
    </source>
</evidence>
<dbReference type="GO" id="GO:0006508">
    <property type="term" value="P:proteolysis"/>
    <property type="evidence" value="ECO:0007669"/>
    <property type="project" value="UniProtKB-KW"/>
</dbReference>
<keyword evidence="3" id="KW-0175">Coiled coil</keyword>
<dbReference type="PROSITE" id="PS51786">
    <property type="entry name" value="LON_PROTEOLYTIC"/>
    <property type="match status" value="1"/>
</dbReference>
<dbReference type="SUPFAM" id="SSF54211">
    <property type="entry name" value="Ribosomal protein S5 domain 2-like"/>
    <property type="match status" value="1"/>
</dbReference>
<keyword evidence="6" id="KW-1185">Reference proteome</keyword>
<dbReference type="Pfam" id="PF13654">
    <property type="entry name" value="AAA_32"/>
    <property type="match status" value="1"/>
</dbReference>
<dbReference type="InterPro" id="IPR027417">
    <property type="entry name" value="P-loop_NTPase"/>
</dbReference>
<feature type="coiled-coil region" evidence="3">
    <location>
        <begin position="197"/>
        <end position="258"/>
    </location>
</feature>
<evidence type="ECO:0000256" key="2">
    <source>
        <dbReference type="PROSITE-ProRule" id="PRU01122"/>
    </source>
</evidence>
<dbReference type="InterPro" id="IPR008269">
    <property type="entry name" value="Lon_proteolytic"/>
</dbReference>
<dbReference type="InterPro" id="IPR041699">
    <property type="entry name" value="AAA_32"/>
</dbReference>
<dbReference type="PANTHER" id="PTHR10046">
    <property type="entry name" value="ATP DEPENDENT LON PROTEASE FAMILY MEMBER"/>
    <property type="match status" value="1"/>
</dbReference>
<dbReference type="InterPro" id="IPR027065">
    <property type="entry name" value="Lon_Prtase"/>
</dbReference>
<dbReference type="Proteomes" id="UP000460287">
    <property type="component" value="Unassembled WGS sequence"/>
</dbReference>
<proteinExistence type="inferred from homology"/>
<dbReference type="RefSeq" id="WP_154530987.1">
    <property type="nucleotide sequence ID" value="NZ_JAQXTV010000198.1"/>
</dbReference>
<protein>
    <recommendedName>
        <fullName evidence="2">endopeptidase La</fullName>
        <ecNumber evidence="2">3.4.21.53</ecNumber>
    </recommendedName>
</protein>
<keyword evidence="2" id="KW-0720">Serine protease</keyword>
<dbReference type="EC" id="3.4.21.53" evidence="2"/>
<dbReference type="GO" id="GO:0004176">
    <property type="term" value="F:ATP-dependent peptidase activity"/>
    <property type="evidence" value="ECO:0007669"/>
    <property type="project" value="UniProtKB-UniRule"/>
</dbReference>
<dbReference type="PRINTS" id="PR00830">
    <property type="entry name" value="ENDOLAPTASE"/>
</dbReference>
<dbReference type="EMBL" id="VULX01000007">
    <property type="protein sequence ID" value="MSR91105.1"/>
    <property type="molecule type" value="Genomic_DNA"/>
</dbReference>
<reference evidence="5 6" key="1">
    <citation type="submission" date="2019-08" db="EMBL/GenBank/DDBJ databases">
        <title>In-depth cultivation of the pig gut microbiome towards novel bacterial diversity and tailored functional studies.</title>
        <authorList>
            <person name="Wylensek D."/>
            <person name="Hitch T.C.A."/>
            <person name="Clavel T."/>
        </authorList>
    </citation>
    <scope>NUCLEOTIDE SEQUENCE [LARGE SCALE GENOMIC DNA]</scope>
    <source>
        <strain evidence="5 6">WCA-383-APC-5B</strain>
    </source>
</reference>
<accession>A0A7X2MXY9</accession>
<sequence length="770" mass="87511">MVKELTPAQVVFNFEKIDIAKGLKGNSQDYIPNMDSIYDSIDQSLSIRREGYNLYIIDNFSKEKLNEIIKCVSRKLTEKNKPKDILYVTYEEKREPKAMFLSNGMGQRFKECIDKLKKEYQEKIFDFYNSSLSSEKDNIIDGLAQKRNQYMDELTEMAEKAGFNLKTTMSGFAFIPLKENETAMTEKEYDELKSEKKVDIADKAAELKAEAQKVLEKLKELELAAKCKLKEILKKTLSDEMKDIKNSIKNKLENEQQAVFYIDKLCDFTEKSLVDNYSISYESDVEEIEYILSKYNVNLLVDNSSNKSPLVIYEENPTVQNLIGDIEYETDKGAYITDISLIKAGDILRANEGCLILNANSVANTAGSYQQLRKFLFSGKVNFDYNKSNLELLTLNTIKPEPIKADVKVILIGDFTLYNLFYSYDDEFKKIFKLTSEYNPIVSLNSRGNDNSALVSYIMKLITDNNLLPIEEEALVEVARILSRKAECRNKIILDEMEIDKMLFISNDKAVKEGRKSICRKNIVDIYNKKSLLQQEMLDYYLDRKINIDVTSKISGSINGLSVIDTGRESFGKPIRITCLCSKGSGKLLDFQKENNLSGPIHEKSISILSSLFNSFIDPYSKLPVDFNLSFEQIYGKLEGDSASVAEIVCMISALSRIGVRQNIAVTGSVNQFGDVQPIGGVNEKIEGFFNICNTLDTIENKGVLIPSANVDDVVLNEEVENAIKQGKFKLYSMDTIYDAIEVLMCDKKTKVGDVLKKIKIELKLYENNK</sequence>
<keyword evidence="2" id="KW-0378">Hydrolase</keyword>
<feature type="active site" evidence="2">
    <location>
        <position position="642"/>
    </location>
</feature>
<dbReference type="InterPro" id="IPR014721">
    <property type="entry name" value="Ribsml_uS5_D2-typ_fold_subgr"/>
</dbReference>
<dbReference type="Gene3D" id="3.40.50.300">
    <property type="entry name" value="P-loop containing nucleotide triphosphate hydrolases"/>
    <property type="match status" value="2"/>
</dbReference>
<evidence type="ECO:0000256" key="3">
    <source>
        <dbReference type="SAM" id="Coils"/>
    </source>
</evidence>
<name>A0A7X2MXY9_9CLOT</name>
<comment type="similarity">
    <text evidence="2">Belongs to the peptidase S16 family.</text>
</comment>
<evidence type="ECO:0000313" key="5">
    <source>
        <dbReference type="EMBL" id="MSR91105.1"/>
    </source>
</evidence>
<comment type="catalytic activity">
    <reaction evidence="2">
        <text>Hydrolysis of proteins in presence of ATP.</text>
        <dbReference type="EC" id="3.4.21.53"/>
    </reaction>
</comment>
<dbReference type="AlphaFoldDB" id="A0A7X2MXY9"/>
<evidence type="ECO:0000259" key="4">
    <source>
        <dbReference type="PROSITE" id="PS51786"/>
    </source>
</evidence>
<gene>
    <name evidence="5" type="ORF">FYJ33_06700</name>
</gene>